<dbReference type="PANTHER" id="PTHR36063:SF1">
    <property type="entry name" value="ARABIDOPSIS THALIANA GENOMIC DNA, CHROMOSOME 5, P1 CLONE:MOK16"/>
    <property type="match status" value="1"/>
</dbReference>
<accession>A0A6A1WG26</accession>
<evidence type="ECO:0000313" key="1">
    <source>
        <dbReference type="EMBL" id="KAB1223833.1"/>
    </source>
</evidence>
<evidence type="ECO:0000313" key="2">
    <source>
        <dbReference type="Proteomes" id="UP000516437"/>
    </source>
</evidence>
<gene>
    <name evidence="1" type="ORF">CJ030_MR2G009186</name>
</gene>
<sequence>MAKEMGYFSSWNEVAPALLVSPTKVPISPVLETITEEEAEEYDEDSQALEFAFVVSISVYCAELRIVN</sequence>
<keyword evidence="2" id="KW-1185">Reference proteome</keyword>
<dbReference type="EMBL" id="RXIC02000020">
    <property type="protein sequence ID" value="KAB1223833.1"/>
    <property type="molecule type" value="Genomic_DNA"/>
</dbReference>
<protein>
    <submittedName>
        <fullName evidence="1">Uncharacterized protein</fullName>
    </submittedName>
</protein>
<proteinExistence type="predicted"/>
<comment type="caution">
    <text evidence="1">The sequence shown here is derived from an EMBL/GenBank/DDBJ whole genome shotgun (WGS) entry which is preliminary data.</text>
</comment>
<dbReference type="OrthoDB" id="1044997at2759"/>
<reference evidence="1 2" key="1">
    <citation type="journal article" date="2019" name="Plant Biotechnol. J.">
        <title>The red bayberry genome and genetic basis of sex determination.</title>
        <authorList>
            <person name="Jia H.M."/>
            <person name="Jia H.J."/>
            <person name="Cai Q.L."/>
            <person name="Wang Y."/>
            <person name="Zhao H.B."/>
            <person name="Yang W.F."/>
            <person name="Wang G.Y."/>
            <person name="Li Y.H."/>
            <person name="Zhan D.L."/>
            <person name="Shen Y.T."/>
            <person name="Niu Q.F."/>
            <person name="Chang L."/>
            <person name="Qiu J."/>
            <person name="Zhao L."/>
            <person name="Xie H.B."/>
            <person name="Fu W.Y."/>
            <person name="Jin J."/>
            <person name="Li X.W."/>
            <person name="Jiao Y."/>
            <person name="Zhou C.C."/>
            <person name="Tu T."/>
            <person name="Chai C.Y."/>
            <person name="Gao J.L."/>
            <person name="Fan L.J."/>
            <person name="van de Weg E."/>
            <person name="Wang J.Y."/>
            <person name="Gao Z.S."/>
        </authorList>
    </citation>
    <scope>NUCLEOTIDE SEQUENCE [LARGE SCALE GENOMIC DNA]</scope>
    <source>
        <tissue evidence="1">Leaves</tissue>
    </source>
</reference>
<organism evidence="1 2">
    <name type="scientific">Morella rubra</name>
    <name type="common">Chinese bayberry</name>
    <dbReference type="NCBI Taxonomy" id="262757"/>
    <lineage>
        <taxon>Eukaryota</taxon>
        <taxon>Viridiplantae</taxon>
        <taxon>Streptophyta</taxon>
        <taxon>Embryophyta</taxon>
        <taxon>Tracheophyta</taxon>
        <taxon>Spermatophyta</taxon>
        <taxon>Magnoliopsida</taxon>
        <taxon>eudicotyledons</taxon>
        <taxon>Gunneridae</taxon>
        <taxon>Pentapetalae</taxon>
        <taxon>rosids</taxon>
        <taxon>fabids</taxon>
        <taxon>Fagales</taxon>
        <taxon>Myricaceae</taxon>
        <taxon>Morella</taxon>
    </lineage>
</organism>
<dbReference type="PANTHER" id="PTHR36063">
    <property type="entry name" value="ARABIDOPSIS THALIANA GENOMIC DNA, CHROMOSOME 5, P1 CLONE:MOK16"/>
    <property type="match status" value="1"/>
</dbReference>
<name>A0A6A1WG26_9ROSI</name>
<dbReference type="AlphaFoldDB" id="A0A6A1WG26"/>
<dbReference type="Proteomes" id="UP000516437">
    <property type="component" value="Chromosome 2"/>
</dbReference>